<dbReference type="InterPro" id="IPR010982">
    <property type="entry name" value="Lambda_DNA-bd_dom_sf"/>
</dbReference>
<evidence type="ECO:0000313" key="4">
    <source>
        <dbReference type="Proteomes" id="UP000594791"/>
    </source>
</evidence>
<dbReference type="PROSITE" id="PS50943">
    <property type="entry name" value="HTH_CROC1"/>
    <property type="match status" value="1"/>
</dbReference>
<dbReference type="EMBL" id="CP065739">
    <property type="protein sequence ID" value="QPR78424.1"/>
    <property type="molecule type" value="Genomic_DNA"/>
</dbReference>
<dbReference type="PANTHER" id="PTHR46797">
    <property type="entry name" value="HTH-TYPE TRANSCRIPTIONAL REGULATOR"/>
    <property type="match status" value="1"/>
</dbReference>
<dbReference type="CDD" id="cd00093">
    <property type="entry name" value="HTH_XRE"/>
    <property type="match status" value="1"/>
</dbReference>
<evidence type="ECO:0000313" key="3">
    <source>
        <dbReference type="EMBL" id="QPR78424.1"/>
    </source>
</evidence>
<dbReference type="InterPro" id="IPR050807">
    <property type="entry name" value="TransReg_Diox_bact_type"/>
</dbReference>
<dbReference type="SMART" id="SM00530">
    <property type="entry name" value="HTH_XRE"/>
    <property type="match status" value="1"/>
</dbReference>
<name>A0A7T2V5V5_9BACI</name>
<dbReference type="SUPFAM" id="SSF47413">
    <property type="entry name" value="lambda repressor-like DNA-binding domains"/>
    <property type="match status" value="1"/>
</dbReference>
<dbReference type="RefSeq" id="WP_042515227.1">
    <property type="nucleotide sequence ID" value="NZ_CP065739.1"/>
</dbReference>
<dbReference type="Proteomes" id="UP000594791">
    <property type="component" value="Chromosome"/>
</dbReference>
<dbReference type="Pfam" id="PF01381">
    <property type="entry name" value="HTH_3"/>
    <property type="match status" value="1"/>
</dbReference>
<protein>
    <submittedName>
        <fullName evidence="3">Helix-turn-helix transcriptional regulator</fullName>
    </submittedName>
</protein>
<sequence length="113" mass="12927">MDVGARLKFLRDRRGWTIEETAERLNMSKSAYGGYETNYRRPKYEVLVQIADLMDSTTDFILGRTENPNSLNFDVTDFLDKGKLHSNGVEITDDQAEVINALLRQLIVPKTSQ</sequence>
<dbReference type="InterPro" id="IPR001387">
    <property type="entry name" value="Cro/C1-type_HTH"/>
</dbReference>
<dbReference type="PANTHER" id="PTHR46797:SF1">
    <property type="entry name" value="METHYLPHOSPHONATE SYNTHASE"/>
    <property type="match status" value="1"/>
</dbReference>
<gene>
    <name evidence="3" type="ORF">I6G77_04245</name>
</gene>
<organism evidence="3 4">
    <name type="scientific">Bacillus tropicus</name>
    <dbReference type="NCBI Taxonomy" id="2026188"/>
    <lineage>
        <taxon>Bacteria</taxon>
        <taxon>Bacillati</taxon>
        <taxon>Bacillota</taxon>
        <taxon>Bacilli</taxon>
        <taxon>Bacillales</taxon>
        <taxon>Bacillaceae</taxon>
        <taxon>Bacillus</taxon>
        <taxon>Bacillus cereus group</taxon>
    </lineage>
</organism>
<dbReference type="Gene3D" id="1.10.260.40">
    <property type="entry name" value="lambda repressor-like DNA-binding domains"/>
    <property type="match status" value="1"/>
</dbReference>
<evidence type="ECO:0000256" key="1">
    <source>
        <dbReference type="ARBA" id="ARBA00023125"/>
    </source>
</evidence>
<accession>A0A7T2V5V5</accession>
<keyword evidence="1" id="KW-0238">DNA-binding</keyword>
<keyword evidence="4" id="KW-1185">Reference proteome</keyword>
<feature type="domain" description="HTH cro/C1-type" evidence="2">
    <location>
        <begin position="7"/>
        <end position="61"/>
    </location>
</feature>
<proteinExistence type="predicted"/>
<reference evidence="3 4" key="1">
    <citation type="submission" date="2020-12" db="EMBL/GenBank/DDBJ databases">
        <title>FDA dAtabase for Regulatory Grade micrObial Sequences (FDA-ARGOS): Supporting development and validation of Infectious Disease Dx tests.</title>
        <authorList>
            <person name="Nelson B."/>
            <person name="Plummer A."/>
            <person name="Tallon L."/>
            <person name="Sadzewicz L."/>
            <person name="Zhao X."/>
            <person name="Boylan J."/>
            <person name="Ott S."/>
            <person name="Bowen H."/>
            <person name="Vavikolanu K."/>
            <person name="Mehta A."/>
            <person name="Aluvathingal J."/>
            <person name="Nadendla S."/>
            <person name="Myers T."/>
            <person name="Yan Y."/>
            <person name="Sichtig H."/>
        </authorList>
    </citation>
    <scope>NUCLEOTIDE SEQUENCE [LARGE SCALE GENOMIC DNA]</scope>
    <source>
        <strain evidence="3 4">FDAARGOS_920</strain>
    </source>
</reference>
<evidence type="ECO:0000259" key="2">
    <source>
        <dbReference type="PROSITE" id="PS50943"/>
    </source>
</evidence>